<dbReference type="GeneID" id="7446710"/>
<name>B8C0R9_THAPS</name>
<dbReference type="Pfam" id="PF17210">
    <property type="entry name" value="SdrD_B"/>
    <property type="match status" value="3"/>
</dbReference>
<feature type="signal peptide" evidence="5">
    <location>
        <begin position="1"/>
        <end position="24"/>
    </location>
</feature>
<dbReference type="InterPro" id="IPR051417">
    <property type="entry name" value="SDr/BOS_complex"/>
</dbReference>
<feature type="domain" description="SD-repeat containing protein B" evidence="6">
    <location>
        <begin position="538"/>
        <end position="649"/>
    </location>
</feature>
<evidence type="ECO:0000256" key="2">
    <source>
        <dbReference type="ARBA" id="ARBA00022525"/>
    </source>
</evidence>
<dbReference type="InParanoid" id="B8C0R9"/>
<comment type="subcellular location">
    <subcellularLocation>
        <location evidence="1">Secreted</location>
    </subcellularLocation>
</comment>
<keyword evidence="3 5" id="KW-0732">Signal</keyword>
<evidence type="ECO:0000256" key="1">
    <source>
        <dbReference type="ARBA" id="ARBA00004613"/>
    </source>
</evidence>
<keyword evidence="2" id="KW-0964">Secreted</keyword>
<dbReference type="InterPro" id="IPR013783">
    <property type="entry name" value="Ig-like_fold"/>
</dbReference>
<evidence type="ECO:0000313" key="7">
    <source>
        <dbReference type="EMBL" id="EED93563.1"/>
    </source>
</evidence>
<feature type="compositionally biased region" description="Low complexity" evidence="4">
    <location>
        <begin position="256"/>
        <end position="282"/>
    </location>
</feature>
<evidence type="ECO:0000313" key="8">
    <source>
        <dbReference type="Proteomes" id="UP000001449"/>
    </source>
</evidence>
<feature type="domain" description="SD-repeat containing protein B" evidence="6">
    <location>
        <begin position="407"/>
        <end position="532"/>
    </location>
</feature>
<organism evidence="7 8">
    <name type="scientific">Thalassiosira pseudonana</name>
    <name type="common">Marine diatom</name>
    <name type="synonym">Cyclotella nana</name>
    <dbReference type="NCBI Taxonomy" id="35128"/>
    <lineage>
        <taxon>Eukaryota</taxon>
        <taxon>Sar</taxon>
        <taxon>Stramenopiles</taxon>
        <taxon>Ochrophyta</taxon>
        <taxon>Bacillariophyta</taxon>
        <taxon>Coscinodiscophyceae</taxon>
        <taxon>Thalassiosirophycidae</taxon>
        <taxon>Thalassiosirales</taxon>
        <taxon>Thalassiosiraceae</taxon>
        <taxon>Thalassiosira</taxon>
    </lineage>
</organism>
<dbReference type="SUPFAM" id="SSF117074">
    <property type="entry name" value="Hypothetical protein PA1324"/>
    <property type="match status" value="3"/>
</dbReference>
<dbReference type="PANTHER" id="PTHR23303:SF15">
    <property type="entry name" value="COLOSSIN-A"/>
    <property type="match status" value="1"/>
</dbReference>
<dbReference type="GO" id="GO:0005576">
    <property type="term" value="C:extracellular region"/>
    <property type="evidence" value="ECO:0007669"/>
    <property type="project" value="UniProtKB-SubCell"/>
</dbReference>
<proteinExistence type="predicted"/>
<dbReference type="PANTHER" id="PTHR23303">
    <property type="entry name" value="CARBOXYPEPTIDASE REGULATORY REGION-CONTAINING"/>
    <property type="match status" value="1"/>
</dbReference>
<evidence type="ECO:0000256" key="4">
    <source>
        <dbReference type="SAM" id="MobiDB-lite"/>
    </source>
</evidence>
<reference evidence="7 8" key="1">
    <citation type="journal article" date="2004" name="Science">
        <title>The genome of the diatom Thalassiosira pseudonana: ecology, evolution, and metabolism.</title>
        <authorList>
            <person name="Armbrust E.V."/>
            <person name="Berges J.A."/>
            <person name="Bowler C."/>
            <person name="Green B.R."/>
            <person name="Martinez D."/>
            <person name="Putnam N.H."/>
            <person name="Zhou S."/>
            <person name="Allen A.E."/>
            <person name="Apt K.E."/>
            <person name="Bechner M."/>
            <person name="Brzezinski M.A."/>
            <person name="Chaal B.K."/>
            <person name="Chiovitti A."/>
            <person name="Davis A.K."/>
            <person name="Demarest M.S."/>
            <person name="Detter J.C."/>
            <person name="Glavina T."/>
            <person name="Goodstein D."/>
            <person name="Hadi M.Z."/>
            <person name="Hellsten U."/>
            <person name="Hildebrand M."/>
            <person name="Jenkins B.D."/>
            <person name="Jurka J."/>
            <person name="Kapitonov V.V."/>
            <person name="Kroger N."/>
            <person name="Lau W.W."/>
            <person name="Lane T.W."/>
            <person name="Larimer F.W."/>
            <person name="Lippmeier J.C."/>
            <person name="Lucas S."/>
            <person name="Medina M."/>
            <person name="Montsant A."/>
            <person name="Obornik M."/>
            <person name="Parker M.S."/>
            <person name="Palenik B."/>
            <person name="Pazour G.J."/>
            <person name="Richardson P.M."/>
            <person name="Rynearson T.A."/>
            <person name="Saito M.A."/>
            <person name="Schwartz D.C."/>
            <person name="Thamatrakoln K."/>
            <person name="Valentin K."/>
            <person name="Vardi A."/>
            <person name="Wilkerson F.P."/>
            <person name="Rokhsar D.S."/>
        </authorList>
    </citation>
    <scope>NUCLEOTIDE SEQUENCE [LARGE SCALE GENOMIC DNA]</scope>
    <source>
        <strain evidence="7 8">CCMP1335</strain>
    </source>
</reference>
<feature type="chain" id="PRO_5002869563" description="SD-repeat containing protein B domain-containing protein" evidence="5">
    <location>
        <begin position="25"/>
        <end position="1189"/>
    </location>
</feature>
<dbReference type="eggNOG" id="KOG1216">
    <property type="taxonomic scope" value="Eukaryota"/>
</dbReference>
<dbReference type="Proteomes" id="UP000001449">
    <property type="component" value="Chromosome 4"/>
</dbReference>
<reference evidence="7 8" key="2">
    <citation type="journal article" date="2008" name="Nature">
        <title>The Phaeodactylum genome reveals the evolutionary history of diatom genomes.</title>
        <authorList>
            <person name="Bowler C."/>
            <person name="Allen A.E."/>
            <person name="Badger J.H."/>
            <person name="Grimwood J."/>
            <person name="Jabbari K."/>
            <person name="Kuo A."/>
            <person name="Maheswari U."/>
            <person name="Martens C."/>
            <person name="Maumus F."/>
            <person name="Otillar R.P."/>
            <person name="Rayko E."/>
            <person name="Salamov A."/>
            <person name="Vandepoele K."/>
            <person name="Beszteri B."/>
            <person name="Gruber A."/>
            <person name="Heijde M."/>
            <person name="Katinka M."/>
            <person name="Mock T."/>
            <person name="Valentin K."/>
            <person name="Verret F."/>
            <person name="Berges J.A."/>
            <person name="Brownlee C."/>
            <person name="Cadoret J.P."/>
            <person name="Chiovitti A."/>
            <person name="Choi C.J."/>
            <person name="Coesel S."/>
            <person name="De Martino A."/>
            <person name="Detter J.C."/>
            <person name="Durkin C."/>
            <person name="Falciatore A."/>
            <person name="Fournet J."/>
            <person name="Haruta M."/>
            <person name="Huysman M.J."/>
            <person name="Jenkins B.D."/>
            <person name="Jiroutova K."/>
            <person name="Jorgensen R.E."/>
            <person name="Joubert Y."/>
            <person name="Kaplan A."/>
            <person name="Kroger N."/>
            <person name="Kroth P.G."/>
            <person name="La Roche J."/>
            <person name="Lindquist E."/>
            <person name="Lommer M."/>
            <person name="Martin-Jezequel V."/>
            <person name="Lopez P.J."/>
            <person name="Lucas S."/>
            <person name="Mangogna M."/>
            <person name="McGinnis K."/>
            <person name="Medlin L.K."/>
            <person name="Montsant A."/>
            <person name="Oudot-Le Secq M.P."/>
            <person name="Napoli C."/>
            <person name="Obornik M."/>
            <person name="Parker M.S."/>
            <person name="Petit J.L."/>
            <person name="Porcel B.M."/>
            <person name="Poulsen N."/>
            <person name="Robison M."/>
            <person name="Rychlewski L."/>
            <person name="Rynearson T.A."/>
            <person name="Schmutz J."/>
            <person name="Shapiro H."/>
            <person name="Siaut M."/>
            <person name="Stanley M."/>
            <person name="Sussman M.R."/>
            <person name="Taylor A.R."/>
            <person name="Vardi A."/>
            <person name="von Dassow P."/>
            <person name="Vyverman W."/>
            <person name="Willis A."/>
            <person name="Wyrwicz L.S."/>
            <person name="Rokhsar D.S."/>
            <person name="Weissenbach J."/>
            <person name="Armbrust E.V."/>
            <person name="Green B.R."/>
            <person name="Van de Peer Y."/>
            <person name="Grigoriev I.V."/>
        </authorList>
    </citation>
    <scope>NUCLEOTIDE SEQUENCE [LARGE SCALE GENOMIC DNA]</scope>
    <source>
        <strain evidence="7 8">CCMP1335</strain>
    </source>
</reference>
<dbReference type="KEGG" id="tps:THAPSDRAFT_22505"/>
<sequence length="1189" mass="128575">MMSSFTNLITLLALLTLQSQATTAEVNPQYSSGPCMDAVYQQYGNTGTDLGCTANDVSTTVIDVQGPTSCKKGDSITVNVTTSVYFSATRYDFAIYTLTDSNGDPNDQNNNPLFGSACAVDTLGPGDTSVNDDGSNNGVKNEDGDSCYDVIAQSGWTLSQFKFQDNLVVPLHLQNCFSWRTNGQNDNCDRVYAFPGSSSKCDCGSLNLGIVIEGEPTSHPTNAPTTSNPTLQPTKLPTAKPTSAPSRKPSIAPSRKPTSFPSASPSKAPSGAPSSSPSVSPSKPKRFPFFFAVKDCVPFKESIRVAIQSSEFFALKESFRLTIIVSQLISLGQSNFGSRLQPERLTVGTTYSIAVLSGANYIFSPIVVGGNQMKPNGAMKGISSSLTLNAGDDKDDVHIGMYKPTVIGNKVWDDYNANGLQEPDEPGLPGVVVSLLDASNTIISTTTTGSDGYYKFQNLKPGQYAVQFALPSGYTFTKSADLLGDIQFDNTFAADGSFALEDVTSDANINTGITNSINVESGETNLSLDAGVYVPAKIQGLVWHDLNANGIKEEGEPLLENAIVSLYNDDDDYVGIVMSDSGGQFMFEDLTPDTYYAEIQPPTIDYFLSPTSQGGLAVVNSDFNPSTKENSPVVLISGDINQGQFDAGLYQLASVGDLVWLDTSADGIQDEDEPGFPFPVKINLYDVSNQLLSTMTTNETGIYKFQDLMPGSYEIEFIMEEGDILSPPFKGGDDTLDSDVNPTTSRAKVTLVSGDKRVDVDAGIITDAPYYPEWKWDIQVCTNDGFDPEWMTTNNEGALRGIYLYRNKEQCCQNHFWWRMTQCMANEEYKFYRNGEKCDSKIDFEFWQGEATWTETTLFDTVDECCANLFYYDYSGCMARSPVIFKFEFCVEIDNLVPPMDCQTADIYAYVMEDVFNIGLGEGSDAFITRVGDASLSKVDGGAGSTVCGGSLEGDFINDKTGSFSDLSTGVATTVCGQVTHRSYECTQDECLNTLYNTIVDDLTSYIHTGTFTTMMKSRATTRLPPVPELQVASAAANSLSAFGLLLPATISSQLGDLKYFKDNQSCGKKTAFAAWEAAYDTLQECCAANFNWQLDQCCSDGGGCGGSITPSSTTVATSATTSAANSVVITTVAPLRYYASWTSGQLCSAKATFDTWETSYFSLKECCTEKFNYSYEACCQSSEMGGCV</sequence>
<evidence type="ECO:0000256" key="5">
    <source>
        <dbReference type="SAM" id="SignalP"/>
    </source>
</evidence>
<dbReference type="RefSeq" id="XP_002290026.1">
    <property type="nucleotide sequence ID" value="XM_002289990.1"/>
</dbReference>
<accession>B8C0R9</accession>
<protein>
    <recommendedName>
        <fullName evidence="6">SD-repeat containing protein B domain-containing protein</fullName>
    </recommendedName>
</protein>
<feature type="compositionally biased region" description="Polar residues" evidence="4">
    <location>
        <begin position="218"/>
        <end position="245"/>
    </location>
</feature>
<dbReference type="Gene3D" id="2.60.40.10">
    <property type="entry name" value="Immunoglobulins"/>
    <property type="match status" value="3"/>
</dbReference>
<feature type="domain" description="SD-repeat containing protein B" evidence="6">
    <location>
        <begin position="653"/>
        <end position="764"/>
    </location>
</feature>
<dbReference type="EMBL" id="CM000641">
    <property type="protein sequence ID" value="EED93563.1"/>
    <property type="molecule type" value="Genomic_DNA"/>
</dbReference>
<keyword evidence="8" id="KW-1185">Reference proteome</keyword>
<dbReference type="PaxDb" id="35128-Thaps22505"/>
<gene>
    <name evidence="7" type="ORF">THAPSDRAFT_22505</name>
</gene>
<dbReference type="HOGENOM" id="CLU_272091_0_0_1"/>
<dbReference type="AlphaFoldDB" id="B8C0R9"/>
<feature type="region of interest" description="Disordered" evidence="4">
    <location>
        <begin position="214"/>
        <end position="282"/>
    </location>
</feature>
<dbReference type="InterPro" id="IPR033764">
    <property type="entry name" value="Sdr_B"/>
</dbReference>
<evidence type="ECO:0000256" key="3">
    <source>
        <dbReference type="ARBA" id="ARBA00022729"/>
    </source>
</evidence>
<evidence type="ECO:0000259" key="6">
    <source>
        <dbReference type="Pfam" id="PF17210"/>
    </source>
</evidence>